<evidence type="ECO:0000256" key="4">
    <source>
        <dbReference type="PIRNR" id="PIRNR006078"/>
    </source>
</evidence>
<keyword evidence="3 4" id="KW-0418">Kinase</keyword>
<dbReference type="InterPro" id="IPR018193">
    <property type="entry name" value="Glyc_kinase_flavodox-like_fold"/>
</dbReference>
<dbReference type="EMBL" id="AP025523">
    <property type="protein sequence ID" value="BDE06681.1"/>
    <property type="molecule type" value="Genomic_DNA"/>
</dbReference>
<dbReference type="Pfam" id="PF02595">
    <property type="entry name" value="Gly_kinase"/>
    <property type="match status" value="1"/>
</dbReference>
<evidence type="ECO:0008006" key="7">
    <source>
        <dbReference type="Google" id="ProtNLM"/>
    </source>
</evidence>
<dbReference type="PIRSF" id="PIRSF006078">
    <property type="entry name" value="GlxK"/>
    <property type="match status" value="1"/>
</dbReference>
<keyword evidence="2 4" id="KW-0808">Transferase</keyword>
<dbReference type="PANTHER" id="PTHR21599:SF0">
    <property type="entry name" value="GLYCERATE KINASE"/>
    <property type="match status" value="1"/>
</dbReference>
<dbReference type="GO" id="GO:0031388">
    <property type="term" value="P:organic acid phosphorylation"/>
    <property type="evidence" value="ECO:0007669"/>
    <property type="project" value="UniProtKB-UniRule"/>
</dbReference>
<evidence type="ECO:0000256" key="1">
    <source>
        <dbReference type="ARBA" id="ARBA00006284"/>
    </source>
</evidence>
<reference evidence="5 6" key="1">
    <citation type="journal article" date="2022" name="ISME Commun">
        <title>Vulcanimicrobium alpinus gen. nov. sp. nov., the first cultivated representative of the candidate phylum 'Eremiobacterota', is a metabolically versatile aerobic anoxygenic phototroph.</title>
        <authorList>
            <person name="Yabe S."/>
            <person name="Muto K."/>
            <person name="Abe K."/>
            <person name="Yokota A."/>
            <person name="Staudigel H."/>
            <person name="Tebo B.M."/>
        </authorList>
    </citation>
    <scope>NUCLEOTIDE SEQUENCE [LARGE SCALE GENOMIC DNA]</scope>
    <source>
        <strain evidence="5 6">WC8-2</strain>
    </source>
</reference>
<dbReference type="PANTHER" id="PTHR21599">
    <property type="entry name" value="GLYCERATE KINASE"/>
    <property type="match status" value="1"/>
</dbReference>
<dbReference type="SUPFAM" id="SSF110738">
    <property type="entry name" value="Glycerate kinase I"/>
    <property type="match status" value="1"/>
</dbReference>
<comment type="similarity">
    <text evidence="1 4">Belongs to the glycerate kinase type-1 family.</text>
</comment>
<dbReference type="KEGG" id="vab:WPS_19570"/>
<name>A0AAN1XY01_UNVUL</name>
<sequence length="373" mass="37073">MRVVIAPDKFKGSLDAAQVAAALRAGVHDVVPGAECTLIPMADGGDGTVDAFLAAGALPRRVRVRGPLGAPVDAVYAIDADLAVIEMAAASGLVLAGSALDPRRATTFGTGELLRDALDAGARRIVLGIGGSATTDGGAGALAALGVRFLDAAGAPLEPEPAALADVERIDLGGLDARIRAIDLAIACDVDNPLLGPQGAAAVYGPQKGAGDADVAFLDGVLARLARALEAATATDLREMPGAGAAGGLGWGLASVCGARLRRGVMLVADVRGLGEALRGADWCLTGEGRIDDQTLRGKVVDGVAALARSAAVPVIAFGGSVDLAAERALRERGVACVPIVTGPVTLEAAMADAAPNLRAAAARAIALTMLSA</sequence>
<dbReference type="InterPro" id="IPR036129">
    <property type="entry name" value="Glycerate_kinase_sf"/>
</dbReference>
<evidence type="ECO:0000256" key="3">
    <source>
        <dbReference type="ARBA" id="ARBA00022777"/>
    </source>
</evidence>
<accession>A0AAN1XY01</accession>
<protein>
    <recommendedName>
        <fullName evidence="7">Glycerate kinase</fullName>
    </recommendedName>
</protein>
<evidence type="ECO:0000313" key="6">
    <source>
        <dbReference type="Proteomes" id="UP001317532"/>
    </source>
</evidence>
<gene>
    <name evidence="5" type="ORF">WPS_19570</name>
</gene>
<dbReference type="InterPro" id="IPR004381">
    <property type="entry name" value="Glycerate_kinase"/>
</dbReference>
<dbReference type="Proteomes" id="UP001317532">
    <property type="component" value="Chromosome"/>
</dbReference>
<keyword evidence="6" id="KW-1185">Reference proteome</keyword>
<evidence type="ECO:0000256" key="2">
    <source>
        <dbReference type="ARBA" id="ARBA00022679"/>
    </source>
</evidence>
<dbReference type="RefSeq" id="WP_317994329.1">
    <property type="nucleotide sequence ID" value="NZ_AP025523.1"/>
</dbReference>
<dbReference type="Gene3D" id="3.90.1510.10">
    <property type="entry name" value="Glycerate kinase, domain 2"/>
    <property type="match status" value="1"/>
</dbReference>
<dbReference type="NCBIfam" id="TIGR00045">
    <property type="entry name" value="glycerate kinase"/>
    <property type="match status" value="1"/>
</dbReference>
<dbReference type="GO" id="GO:0008887">
    <property type="term" value="F:glycerate kinase activity"/>
    <property type="evidence" value="ECO:0007669"/>
    <property type="project" value="UniProtKB-UniRule"/>
</dbReference>
<dbReference type="Gene3D" id="3.40.50.10350">
    <property type="entry name" value="Glycerate kinase, domain 1"/>
    <property type="match status" value="1"/>
</dbReference>
<organism evidence="5 6">
    <name type="scientific">Vulcanimicrobium alpinum</name>
    <dbReference type="NCBI Taxonomy" id="3016050"/>
    <lineage>
        <taxon>Bacteria</taxon>
        <taxon>Bacillati</taxon>
        <taxon>Vulcanimicrobiota</taxon>
        <taxon>Vulcanimicrobiia</taxon>
        <taxon>Vulcanimicrobiales</taxon>
        <taxon>Vulcanimicrobiaceae</taxon>
        <taxon>Vulcanimicrobium</taxon>
    </lineage>
</organism>
<proteinExistence type="inferred from homology"/>
<evidence type="ECO:0000313" key="5">
    <source>
        <dbReference type="EMBL" id="BDE06681.1"/>
    </source>
</evidence>
<dbReference type="AlphaFoldDB" id="A0AAN1XY01"/>
<dbReference type="InterPro" id="IPR018197">
    <property type="entry name" value="Glycerate_kinase_RE-like"/>
</dbReference>